<name>A0A7H8QNZ8_TALRU</name>
<dbReference type="AlphaFoldDB" id="A0A7H8QNZ8"/>
<evidence type="ECO:0000313" key="1">
    <source>
        <dbReference type="EMBL" id="QKX55579.1"/>
    </source>
</evidence>
<sequence>MYFHRRPMLWLHFYRAIVHRPQIDYITITGISQTWVRPHGPHPPHLPRDPLKARIGYQGNNPEASSCTSFWRADILNPQINKISRAEQIGYAVHAHCWILVDRIIGFELVEDNLKIFLNTVEKFWAENAELWLREPWYEPGSPVSNNLTSDQMDEPTWENPTILPRIQEIVEKAIRQPYADSQSRQTLSSAVSHIPLDIAIQLVEWVKPISVADTRNMLTAFGWRLPDSYWKRFCKMDLIFEYGDLEKTNLPVNWQLIALATEEIMEDPEWDRNTGLGTRRLIFRNLSQMKTIFLDFLTLNEPPRRKYSLRRRLL</sequence>
<organism evidence="1 2">
    <name type="scientific">Talaromyces rugulosus</name>
    <name type="common">Penicillium rugulosum</name>
    <dbReference type="NCBI Taxonomy" id="121627"/>
    <lineage>
        <taxon>Eukaryota</taxon>
        <taxon>Fungi</taxon>
        <taxon>Dikarya</taxon>
        <taxon>Ascomycota</taxon>
        <taxon>Pezizomycotina</taxon>
        <taxon>Eurotiomycetes</taxon>
        <taxon>Eurotiomycetidae</taxon>
        <taxon>Eurotiales</taxon>
        <taxon>Trichocomaceae</taxon>
        <taxon>Talaromyces</taxon>
        <taxon>Talaromyces sect. Islandici</taxon>
    </lineage>
</organism>
<evidence type="ECO:0000313" key="2">
    <source>
        <dbReference type="Proteomes" id="UP000509510"/>
    </source>
</evidence>
<dbReference type="OrthoDB" id="4524525at2759"/>
<gene>
    <name evidence="1" type="ORF">TRUGW13939_02673</name>
</gene>
<dbReference type="Proteomes" id="UP000509510">
    <property type="component" value="Chromosome II"/>
</dbReference>
<proteinExistence type="predicted"/>
<dbReference type="RefSeq" id="XP_035341757.1">
    <property type="nucleotide sequence ID" value="XM_035485864.1"/>
</dbReference>
<dbReference type="GeneID" id="55990180"/>
<accession>A0A7H8QNZ8</accession>
<dbReference type="KEGG" id="trg:TRUGW13939_02673"/>
<protein>
    <submittedName>
        <fullName evidence="1">Uncharacterized protein</fullName>
    </submittedName>
</protein>
<keyword evidence="2" id="KW-1185">Reference proteome</keyword>
<dbReference type="EMBL" id="CP055899">
    <property type="protein sequence ID" value="QKX55579.1"/>
    <property type="molecule type" value="Genomic_DNA"/>
</dbReference>
<reference evidence="2" key="1">
    <citation type="submission" date="2020-06" db="EMBL/GenBank/DDBJ databases">
        <title>A chromosome-scale genome assembly of Talaromyces rugulosus W13939.</title>
        <authorList>
            <person name="Wang B."/>
            <person name="Guo L."/>
            <person name="Ye K."/>
            <person name="Wang L."/>
        </authorList>
    </citation>
    <scope>NUCLEOTIDE SEQUENCE [LARGE SCALE GENOMIC DNA]</scope>
    <source>
        <strain evidence="2">W13939</strain>
    </source>
</reference>